<dbReference type="Proteomes" id="UP000001876">
    <property type="component" value="Unassembled WGS sequence"/>
</dbReference>
<evidence type="ECO:0000313" key="2">
    <source>
        <dbReference type="Proteomes" id="UP000001876"/>
    </source>
</evidence>
<dbReference type="CDD" id="cd21455">
    <property type="entry name" value="DLC-like_DYNLT1_DYNLT3"/>
    <property type="match status" value="1"/>
</dbReference>
<dbReference type="STRING" id="564608.C1MZK1"/>
<dbReference type="AlphaFoldDB" id="C1MZK1"/>
<organism evidence="2">
    <name type="scientific">Micromonas pusilla (strain CCMP1545)</name>
    <name type="common">Picoplanktonic green alga</name>
    <dbReference type="NCBI Taxonomy" id="564608"/>
    <lineage>
        <taxon>Eukaryota</taxon>
        <taxon>Viridiplantae</taxon>
        <taxon>Chlorophyta</taxon>
        <taxon>Mamiellophyceae</taxon>
        <taxon>Mamiellales</taxon>
        <taxon>Mamiellaceae</taxon>
        <taxon>Micromonas</taxon>
    </lineage>
</organism>
<dbReference type="InterPro" id="IPR038586">
    <property type="entry name" value="Tctex-1-like_sf"/>
</dbReference>
<dbReference type="GO" id="GO:0005737">
    <property type="term" value="C:cytoplasm"/>
    <property type="evidence" value="ECO:0007669"/>
    <property type="project" value="TreeGrafter"/>
</dbReference>
<gene>
    <name evidence="1" type="primary">ODA-DLC</name>
    <name evidence="1" type="ORF">MICPUCDRAFT_41328</name>
</gene>
<dbReference type="EMBL" id="GG663743">
    <property type="protein sequence ID" value="EEH54883.1"/>
    <property type="molecule type" value="Genomic_DNA"/>
</dbReference>
<dbReference type="GO" id="GO:0005868">
    <property type="term" value="C:cytoplasmic dynein complex"/>
    <property type="evidence" value="ECO:0007669"/>
    <property type="project" value="TreeGrafter"/>
</dbReference>
<dbReference type="Gene3D" id="3.30.1140.40">
    <property type="entry name" value="Tctex-1"/>
    <property type="match status" value="1"/>
</dbReference>
<sequence length="121" mass="13292">MGGLDEETGLISGLREDQLITNEEMDTIVRECIESAVGTNSFLHSKVNQWTSNVVEGCLKKLAGLQKPFKYIVTCNFVQKTGGGMHTASTALWDAAVDGKHTVLWESQTIQCIATVYWLAI</sequence>
<dbReference type="RefSeq" id="XP_003061233.1">
    <property type="nucleotide sequence ID" value="XM_003061187.1"/>
</dbReference>
<dbReference type="OrthoDB" id="10059120at2759"/>
<evidence type="ECO:0000313" key="1">
    <source>
        <dbReference type="EMBL" id="EEH54883.1"/>
    </source>
</evidence>
<reference evidence="1 2" key="1">
    <citation type="journal article" date="2009" name="Science">
        <title>Green evolution and dynamic adaptations revealed by genomes of the marine picoeukaryotes Micromonas.</title>
        <authorList>
            <person name="Worden A.Z."/>
            <person name="Lee J.H."/>
            <person name="Mock T."/>
            <person name="Rouze P."/>
            <person name="Simmons M.P."/>
            <person name="Aerts A.L."/>
            <person name="Allen A.E."/>
            <person name="Cuvelier M.L."/>
            <person name="Derelle E."/>
            <person name="Everett M.V."/>
            <person name="Foulon E."/>
            <person name="Grimwood J."/>
            <person name="Gundlach H."/>
            <person name="Henrissat B."/>
            <person name="Napoli C."/>
            <person name="McDonald S.M."/>
            <person name="Parker M.S."/>
            <person name="Rombauts S."/>
            <person name="Salamov A."/>
            <person name="Von Dassow P."/>
            <person name="Badger J.H."/>
            <person name="Coutinho P.M."/>
            <person name="Demir E."/>
            <person name="Dubchak I."/>
            <person name="Gentemann C."/>
            <person name="Eikrem W."/>
            <person name="Gready J.E."/>
            <person name="John U."/>
            <person name="Lanier W."/>
            <person name="Lindquist E.A."/>
            <person name="Lucas S."/>
            <person name="Mayer K.F."/>
            <person name="Moreau H."/>
            <person name="Not F."/>
            <person name="Otillar R."/>
            <person name="Panaud O."/>
            <person name="Pangilinan J."/>
            <person name="Paulsen I."/>
            <person name="Piegu B."/>
            <person name="Poliakov A."/>
            <person name="Robbens S."/>
            <person name="Schmutz J."/>
            <person name="Toulza E."/>
            <person name="Wyss T."/>
            <person name="Zelensky A."/>
            <person name="Zhou K."/>
            <person name="Armbrust E.V."/>
            <person name="Bhattacharya D."/>
            <person name="Goodenough U.W."/>
            <person name="Van de Peer Y."/>
            <person name="Grigoriev I.V."/>
        </authorList>
    </citation>
    <scope>NUCLEOTIDE SEQUENCE [LARGE SCALE GENOMIC DNA]</scope>
    <source>
        <strain evidence="1 2">CCMP1545</strain>
    </source>
</reference>
<keyword evidence="1" id="KW-0282">Flagellum</keyword>
<dbReference type="PANTHER" id="PTHR21255">
    <property type="entry name" value="T-COMPLEX-ASSOCIATED-TESTIS-EXPRESSED 1/ DYNEIN LIGHT CHAIN"/>
    <property type="match status" value="1"/>
</dbReference>
<keyword evidence="1" id="KW-0966">Cell projection</keyword>
<name>C1MZK1_MICPC</name>
<keyword evidence="2" id="KW-1185">Reference proteome</keyword>
<dbReference type="Pfam" id="PF03645">
    <property type="entry name" value="Tctex-1"/>
    <property type="match status" value="1"/>
</dbReference>
<proteinExistence type="predicted"/>
<dbReference type="InterPro" id="IPR005334">
    <property type="entry name" value="Tctex-1-like"/>
</dbReference>
<dbReference type="GO" id="GO:0007018">
    <property type="term" value="P:microtubule-based movement"/>
    <property type="evidence" value="ECO:0007669"/>
    <property type="project" value="TreeGrafter"/>
</dbReference>
<accession>C1MZK1</accession>
<keyword evidence="1" id="KW-0969">Cilium</keyword>
<protein>
    <submittedName>
        <fullName evidence="1">Flagellar outer arm dynein light chain</fullName>
    </submittedName>
</protein>
<dbReference type="OMA" id="LCIGPPS"/>
<dbReference type="eggNOG" id="KOG4081">
    <property type="taxonomic scope" value="Eukaryota"/>
</dbReference>
<dbReference type="PANTHER" id="PTHR21255:SF4">
    <property type="entry name" value="DYNEIN LIGHT CHAIN TCTEX-TYPE"/>
    <property type="match status" value="1"/>
</dbReference>
<dbReference type="KEGG" id="mpp:MICPUCDRAFT_41328"/>
<dbReference type="GeneID" id="9686407"/>
<dbReference type="GO" id="GO:0045505">
    <property type="term" value="F:dynein intermediate chain binding"/>
    <property type="evidence" value="ECO:0007669"/>
    <property type="project" value="TreeGrafter"/>
</dbReference>